<reference evidence="2" key="1">
    <citation type="journal article" date="2021" name="Nat. Commun.">
        <title>Genetic determinants of endophytism in the Arabidopsis root mycobiome.</title>
        <authorList>
            <person name="Mesny F."/>
            <person name="Miyauchi S."/>
            <person name="Thiergart T."/>
            <person name="Pickel B."/>
            <person name="Atanasova L."/>
            <person name="Karlsson M."/>
            <person name="Huettel B."/>
            <person name="Barry K.W."/>
            <person name="Haridas S."/>
            <person name="Chen C."/>
            <person name="Bauer D."/>
            <person name="Andreopoulos W."/>
            <person name="Pangilinan J."/>
            <person name="LaButti K."/>
            <person name="Riley R."/>
            <person name="Lipzen A."/>
            <person name="Clum A."/>
            <person name="Drula E."/>
            <person name="Henrissat B."/>
            <person name="Kohler A."/>
            <person name="Grigoriev I.V."/>
            <person name="Martin F.M."/>
            <person name="Hacquard S."/>
        </authorList>
    </citation>
    <scope>NUCLEOTIDE SEQUENCE</scope>
    <source>
        <strain evidence="2">MPI-SDFR-AT-0117</strain>
    </source>
</reference>
<proteinExistence type="predicted"/>
<feature type="compositionally biased region" description="Pro residues" evidence="1">
    <location>
        <begin position="717"/>
        <end position="731"/>
    </location>
</feature>
<evidence type="ECO:0000313" key="2">
    <source>
        <dbReference type="EMBL" id="KAH6690742.1"/>
    </source>
</evidence>
<feature type="region of interest" description="Disordered" evidence="1">
    <location>
        <begin position="890"/>
        <end position="1037"/>
    </location>
</feature>
<feature type="compositionally biased region" description="Basic and acidic residues" evidence="1">
    <location>
        <begin position="764"/>
        <end position="773"/>
    </location>
</feature>
<dbReference type="Proteomes" id="UP000770015">
    <property type="component" value="Unassembled WGS sequence"/>
</dbReference>
<feature type="compositionally biased region" description="Polar residues" evidence="1">
    <location>
        <begin position="579"/>
        <end position="613"/>
    </location>
</feature>
<feature type="region of interest" description="Disordered" evidence="1">
    <location>
        <begin position="1"/>
        <end position="21"/>
    </location>
</feature>
<feature type="compositionally biased region" description="Basic and acidic residues" evidence="1">
    <location>
        <begin position="738"/>
        <end position="747"/>
    </location>
</feature>
<feature type="compositionally biased region" description="Polar residues" evidence="1">
    <location>
        <begin position="1015"/>
        <end position="1036"/>
    </location>
</feature>
<dbReference type="EMBL" id="JAGSXJ010000006">
    <property type="protein sequence ID" value="KAH6690742.1"/>
    <property type="molecule type" value="Genomic_DNA"/>
</dbReference>
<dbReference type="AlphaFoldDB" id="A0A9P8VI80"/>
<comment type="caution">
    <text evidence="2">The sequence shown here is derived from an EMBL/GenBank/DDBJ whole genome shotgun (WGS) entry which is preliminary data.</text>
</comment>
<feature type="compositionally biased region" description="Low complexity" evidence="1">
    <location>
        <begin position="748"/>
        <end position="763"/>
    </location>
</feature>
<evidence type="ECO:0000256" key="1">
    <source>
        <dbReference type="SAM" id="MobiDB-lite"/>
    </source>
</evidence>
<organism evidence="2 3">
    <name type="scientific">Plectosphaerella plurivora</name>
    <dbReference type="NCBI Taxonomy" id="936078"/>
    <lineage>
        <taxon>Eukaryota</taxon>
        <taxon>Fungi</taxon>
        <taxon>Dikarya</taxon>
        <taxon>Ascomycota</taxon>
        <taxon>Pezizomycotina</taxon>
        <taxon>Sordariomycetes</taxon>
        <taxon>Hypocreomycetidae</taxon>
        <taxon>Glomerellales</taxon>
        <taxon>Plectosphaerellaceae</taxon>
        <taxon>Plectosphaerella</taxon>
    </lineage>
</organism>
<gene>
    <name evidence="2" type="ORF">F5X68DRAFT_189204</name>
</gene>
<feature type="region of interest" description="Disordered" evidence="1">
    <location>
        <begin position="549"/>
        <end position="625"/>
    </location>
</feature>
<dbReference type="OrthoDB" id="5144858at2759"/>
<evidence type="ECO:0000313" key="3">
    <source>
        <dbReference type="Proteomes" id="UP000770015"/>
    </source>
</evidence>
<feature type="region of interest" description="Disordered" evidence="1">
    <location>
        <begin position="705"/>
        <end position="782"/>
    </location>
</feature>
<sequence>MSLDQDPWATPAPRQGGLRNRLKKLVHKRKSLPASPEYALPLSQPPPPMPNSTPAGLSVQLNIRYRSPLNIHFENLYETSRNHVPSDDECHGLLRRLDHGCPELITRRDSAAASSHRGDKVMRFELTFTVCRNGSPWAVKVYTSYQELPLDRQSAIEVAEAADRLVGPYLKAHDKAFRWQPCERLQVRPDTAIPPQGSTVSLASVPQCRFIFSRQEYESIPGYEISFVFTSQRRPRKPVVWERRVHIRSNQTTPLTLALGEDLTWKISSAVNTLLDARRSLKPEHKPLDDSDTDDTRAHLDDDSLHVGFRISNRIGFDFSHLERSTDSKLALFRHPEGLDCQDFVQELEHAITAARDEIDSTLGRSDDLKISVRQLSGLTGTYWTVKNPFAVSLDSSICYNRDTIQAVLERVQTGISDVLSGNDVSITFAATKRGHVVLDKTLVSQSVRSTPRRPTSNASDGPNQDALLLALKERMQIDVSMVVRDTCSLVYSAEAPPNLRLIERRFDIPLPSPSTLVAESHYEPTEPENPLSVDDVISASMAKFAAINDDSIDSSSETTSKYQPDPETPHRPIPFIKDQQQGISASCDSPETTSYSATDEGDTASTRLSTPCLSDKDTETPQESVATTPNFQYRGQYTFERLVRGDDCDNHEQDEMKLPRRFALLSRNRRSKTPVVEAKPGEQPVVIDEKAAKRKNDAIAVENIEPPVVKVDDKPAPVPAPAEPTQPAPAEPTNLEVKAEVEEKPTAEVAASPAEATAVAVEKPTELQEDAAKTNTTEQPVEAELQVAPVELPAPVPVEVEADPTPKEDALVAAEAVEAHTNDTAVEPVAEVEAATASEPTVYAEVPEAQAFAYVAQAQAVPEGAADAAPVVELLPSPAMEGFLQYSALSPTSDTAPEGALKTEDDEVAPDVKPEINASSEQVAVIQDTAKDTAPRTPDPQTPVMSAADSTAGDSFVDEPLVPFPDLDRAPPSPALSTSSLTLWRPSNAFIPEDLELDDTDSPPKNERPVLARPSTSHGNSFFSTPHNVSPTASPSPALRRPYLGMHKRQFSSPTAGYLGLLHGRGSPLRMQSYTSGLGLDKATEEEEEGGYSPVAAMQRRSSWALVALRSGPDVDLAARPSSSAGLHTPGLRGRSTSTLSASIWLS</sequence>
<keyword evidence="3" id="KW-1185">Reference proteome</keyword>
<protein>
    <submittedName>
        <fullName evidence="2">Uncharacterized protein</fullName>
    </submittedName>
</protein>
<feature type="compositionally biased region" description="Polar residues" evidence="1">
    <location>
        <begin position="1136"/>
        <end position="1148"/>
    </location>
</feature>
<name>A0A9P8VI80_9PEZI</name>
<feature type="region of interest" description="Disordered" evidence="1">
    <location>
        <begin position="1120"/>
        <end position="1148"/>
    </location>
</feature>
<accession>A0A9P8VI80</accession>